<evidence type="ECO:0000313" key="3">
    <source>
        <dbReference type="Proteomes" id="UP000311382"/>
    </source>
</evidence>
<organism evidence="2 3">
    <name type="scientific">Rhodotorula diobovata</name>
    <dbReference type="NCBI Taxonomy" id="5288"/>
    <lineage>
        <taxon>Eukaryota</taxon>
        <taxon>Fungi</taxon>
        <taxon>Dikarya</taxon>
        <taxon>Basidiomycota</taxon>
        <taxon>Pucciniomycotina</taxon>
        <taxon>Microbotryomycetes</taxon>
        <taxon>Sporidiobolales</taxon>
        <taxon>Sporidiobolaceae</taxon>
        <taxon>Rhodotorula</taxon>
    </lineage>
</organism>
<accession>A0A5C5FTT7</accession>
<dbReference type="AlphaFoldDB" id="A0A5C5FTT7"/>
<protein>
    <submittedName>
        <fullName evidence="2">Uncharacterized protein</fullName>
    </submittedName>
</protein>
<comment type="caution">
    <text evidence="2">The sequence shown here is derived from an EMBL/GenBank/DDBJ whole genome shotgun (WGS) entry which is preliminary data.</text>
</comment>
<evidence type="ECO:0000313" key="2">
    <source>
        <dbReference type="EMBL" id="TNY19666.1"/>
    </source>
</evidence>
<name>A0A5C5FTT7_9BASI</name>
<dbReference type="EMBL" id="SOZI01000088">
    <property type="protein sequence ID" value="TNY19666.1"/>
    <property type="molecule type" value="Genomic_DNA"/>
</dbReference>
<keyword evidence="3" id="KW-1185">Reference proteome</keyword>
<feature type="region of interest" description="Disordered" evidence="1">
    <location>
        <begin position="36"/>
        <end position="63"/>
    </location>
</feature>
<evidence type="ECO:0000256" key="1">
    <source>
        <dbReference type="SAM" id="MobiDB-lite"/>
    </source>
</evidence>
<feature type="region of interest" description="Disordered" evidence="1">
    <location>
        <begin position="144"/>
        <end position="210"/>
    </location>
</feature>
<dbReference type="Proteomes" id="UP000311382">
    <property type="component" value="Unassembled WGS sequence"/>
</dbReference>
<gene>
    <name evidence="2" type="ORF">DMC30DRAFT_291439</name>
</gene>
<reference evidence="2 3" key="1">
    <citation type="submission" date="2019-03" db="EMBL/GenBank/DDBJ databases">
        <title>Rhodosporidium diobovatum UCD-FST 08-225 genome sequencing, assembly, and annotation.</title>
        <authorList>
            <person name="Fakankun I.U."/>
            <person name="Fristensky B."/>
            <person name="Levin D.B."/>
        </authorList>
    </citation>
    <scope>NUCLEOTIDE SEQUENCE [LARGE SCALE GENOMIC DNA]</scope>
    <source>
        <strain evidence="2 3">UCD-FST 08-225</strain>
    </source>
</reference>
<sequence>MIVLWCGRGPLTGSRTRTTGTLTDPNLLLPALSRTPRSARHGRPGTFPKRGALGGRAGCGQKRSAVRKGTRVTRRERLDVWELTRVSWCARDERAEKRPPERWIPHPRRLAIATHHRLRASGGAARARSTPNDLRKRGPMARAFLSGHRGAPSDGRCARHAEQAGGRLSPRGAGVDSTLARGRELRGSGLEQLNGGTLDERPSLALRDPG</sequence>
<proteinExistence type="predicted"/>